<reference evidence="4" key="1">
    <citation type="submission" date="2025-08" db="UniProtKB">
        <authorList>
            <consortium name="Ensembl"/>
        </authorList>
    </citation>
    <scope>IDENTIFICATION</scope>
</reference>
<dbReference type="CTD" id="55827"/>
<feature type="compositionally biased region" description="Basic and acidic residues" evidence="3">
    <location>
        <begin position="143"/>
        <end position="156"/>
    </location>
</feature>
<evidence type="ECO:0000256" key="3">
    <source>
        <dbReference type="SAM" id="MobiDB-lite"/>
    </source>
</evidence>
<feature type="compositionally biased region" description="Polar residues" evidence="3">
    <location>
        <begin position="303"/>
        <end position="323"/>
    </location>
</feature>
<dbReference type="PROSITE" id="PS50096">
    <property type="entry name" value="IQ"/>
    <property type="match status" value="1"/>
</dbReference>
<feature type="compositionally biased region" description="Basic and acidic residues" evidence="3">
    <location>
        <begin position="376"/>
        <end position="391"/>
    </location>
</feature>
<gene>
    <name evidence="4" type="primary">DCAF6</name>
</gene>
<dbReference type="FunFam" id="2.130.10.10:FF:000045">
    <property type="entry name" value="DDB1- and CUL4-associated factor 6 isoform X2"/>
    <property type="match status" value="1"/>
</dbReference>
<feature type="compositionally biased region" description="Polar residues" evidence="3">
    <location>
        <begin position="343"/>
        <end position="354"/>
    </location>
</feature>
<feature type="compositionally biased region" description="Basic and acidic residues" evidence="3">
    <location>
        <begin position="165"/>
        <end position="187"/>
    </location>
</feature>
<dbReference type="Ensembl" id="ENSSHBT00005008743.1">
    <property type="protein sequence ID" value="ENSSHBP00005007272.1"/>
    <property type="gene ID" value="ENSSHBG00005006206.1"/>
</dbReference>
<evidence type="ECO:0000256" key="1">
    <source>
        <dbReference type="ARBA" id="ARBA00022574"/>
    </source>
</evidence>
<dbReference type="SMART" id="SM00320">
    <property type="entry name" value="WD40"/>
    <property type="match status" value="4"/>
</dbReference>
<keyword evidence="1" id="KW-0853">WD repeat</keyword>
<reference evidence="4" key="2">
    <citation type="submission" date="2025-09" db="UniProtKB">
        <authorList>
            <consortium name="Ensembl"/>
        </authorList>
    </citation>
    <scope>IDENTIFICATION</scope>
</reference>
<dbReference type="PANTHER" id="PTHR15574:SF39">
    <property type="entry name" value="DDB1- AND CUL4-ASSOCIATED FACTOR 6"/>
    <property type="match status" value="1"/>
</dbReference>
<dbReference type="InterPro" id="IPR001680">
    <property type="entry name" value="WD40_rpt"/>
</dbReference>
<dbReference type="GO" id="GO:0005737">
    <property type="term" value="C:cytoplasm"/>
    <property type="evidence" value="ECO:0007669"/>
    <property type="project" value="TreeGrafter"/>
</dbReference>
<dbReference type="GeneTree" id="ENSGT00950000182900"/>
<keyword evidence="2" id="KW-0677">Repeat</keyword>
<feature type="compositionally biased region" description="Low complexity" evidence="3">
    <location>
        <begin position="253"/>
        <end position="287"/>
    </location>
</feature>
<feature type="compositionally biased region" description="Polar residues" evidence="3">
    <location>
        <begin position="469"/>
        <end position="482"/>
    </location>
</feature>
<dbReference type="GO" id="GO:0080008">
    <property type="term" value="C:Cul4-RING E3 ubiquitin ligase complex"/>
    <property type="evidence" value="ECO:0007669"/>
    <property type="project" value="TreeGrafter"/>
</dbReference>
<dbReference type="Proteomes" id="UP000472266">
    <property type="component" value="Unplaced"/>
</dbReference>
<name>A0A672U1H6_STRHB</name>
<dbReference type="PANTHER" id="PTHR15574">
    <property type="entry name" value="WD REPEAT DOMAIN-CONTAINING FAMILY"/>
    <property type="match status" value="1"/>
</dbReference>
<organism evidence="4 5">
    <name type="scientific">Strigops habroptila</name>
    <name type="common">Kakapo</name>
    <dbReference type="NCBI Taxonomy" id="2489341"/>
    <lineage>
        <taxon>Eukaryota</taxon>
        <taxon>Metazoa</taxon>
        <taxon>Chordata</taxon>
        <taxon>Craniata</taxon>
        <taxon>Vertebrata</taxon>
        <taxon>Euteleostomi</taxon>
        <taxon>Archelosauria</taxon>
        <taxon>Archosauria</taxon>
        <taxon>Dinosauria</taxon>
        <taxon>Saurischia</taxon>
        <taxon>Theropoda</taxon>
        <taxon>Coelurosauria</taxon>
        <taxon>Aves</taxon>
        <taxon>Neognathae</taxon>
        <taxon>Neoaves</taxon>
        <taxon>Telluraves</taxon>
        <taxon>Australaves</taxon>
        <taxon>Psittaciformes</taxon>
        <taxon>Psittacidae</taxon>
        <taxon>Strigops</taxon>
    </lineage>
</organism>
<evidence type="ECO:0000313" key="5">
    <source>
        <dbReference type="Proteomes" id="UP000472266"/>
    </source>
</evidence>
<dbReference type="GeneID" id="115601641"/>
<keyword evidence="5" id="KW-1185">Reference proteome</keyword>
<evidence type="ECO:0000313" key="4">
    <source>
        <dbReference type="Ensembl" id="ENSSHBP00005007272.1"/>
    </source>
</evidence>
<dbReference type="Gene3D" id="2.130.10.10">
    <property type="entry name" value="YVTN repeat-like/Quinoprotein amine dehydrogenase"/>
    <property type="match status" value="2"/>
</dbReference>
<dbReference type="InterPro" id="IPR015943">
    <property type="entry name" value="WD40/YVTN_repeat-like_dom_sf"/>
</dbReference>
<evidence type="ECO:0000256" key="2">
    <source>
        <dbReference type="ARBA" id="ARBA00022737"/>
    </source>
</evidence>
<dbReference type="InterPro" id="IPR045151">
    <property type="entry name" value="DCAF8"/>
</dbReference>
<sequence length="718" mass="79070">MTVPNDPYTFLSCGEDGTVRWFDTRIKTSCTKEDCKDDILINCRRAATSVAICPPIPYYLAVGCSDSSVRIYDRRMLGTRATGNYAGRGTVGMVARFVPPHLNNKSCRVTSLCYSEDGQEILVSYSSDYIYLFDPKDDTARELKVPSAEERREELRQPPVKRLRLRGDWSDTGPRARPESERERDGEQSPNVSLMQRMSDMLSRWFEEASEVAQSNRGRGRSRSRGGTNRTDAPATNVPPTTESETAMEVDGSEPLPSSSSSTMSAQAPSTSSSTESPPSTSLLSSPDNEQRPSLGASAQPVLHQSDSPSSVVNKQLGSMSLDEQQESDKPRTGAGEPVLSLHYSTEGTTTSTIKLDFTDEWSSTNSSSRGSGSHCKTEGQDDSVKTKASEESGPEDGGTRVPDASPKEDASAEELKNTDETVETTEASVSDKPGPEHSGIQPEENDPSVDAVSGNVEEEASGEKSVNPEMSSTESTANSLAANDEPQPHPESSGLAPPDESSTRTSALQETDDSDDDPVLIPGARYRGGPGHRRSAVARIQELFRRRKERKEMEELETLNIRRPLIKMVYKGHRNSRTMIKEANFWGSNFVMSGSDCGHIFIWDRHTAEHLMLLEADNHVVNCLQPHPFDPILASSGIDYDIKIWSPLEESKIFNRKLADEVITRNELMLEETRNTITVPASFMLRMLASLNHIRADRLEGDRSEGSGQENENEDEE</sequence>
<feature type="compositionally biased region" description="Basic and acidic residues" evidence="3">
    <location>
        <begin position="406"/>
        <end position="420"/>
    </location>
</feature>
<dbReference type="Pfam" id="PF00400">
    <property type="entry name" value="WD40"/>
    <property type="match status" value="1"/>
</dbReference>
<dbReference type="InterPro" id="IPR036322">
    <property type="entry name" value="WD40_repeat_dom_sf"/>
</dbReference>
<dbReference type="GO" id="GO:0045944">
    <property type="term" value="P:positive regulation of transcription by RNA polymerase II"/>
    <property type="evidence" value="ECO:0007669"/>
    <property type="project" value="TreeGrafter"/>
</dbReference>
<dbReference type="RefSeq" id="XP_030327793.1">
    <property type="nucleotide sequence ID" value="XM_030471933.1"/>
</dbReference>
<feature type="region of interest" description="Disordered" evidence="3">
    <location>
        <begin position="143"/>
        <end position="193"/>
    </location>
</feature>
<feature type="region of interest" description="Disordered" evidence="3">
    <location>
        <begin position="208"/>
        <end position="534"/>
    </location>
</feature>
<accession>A0A672U1H6</accession>
<protein>
    <submittedName>
        <fullName evidence="4">DDB1 and CUL4 associated factor 6</fullName>
    </submittedName>
</protein>
<proteinExistence type="predicted"/>
<feature type="compositionally biased region" description="Low complexity" evidence="3">
    <location>
        <begin position="363"/>
        <end position="374"/>
    </location>
</feature>
<dbReference type="SUPFAM" id="SSF50978">
    <property type="entry name" value="WD40 repeat-like"/>
    <property type="match status" value="1"/>
</dbReference>
<dbReference type="AlphaFoldDB" id="A0A672U1H6"/>